<organism evidence="2 3">
    <name type="scientific">Brassicogethes aeneus</name>
    <name type="common">Rape pollen beetle</name>
    <name type="synonym">Meligethes aeneus</name>
    <dbReference type="NCBI Taxonomy" id="1431903"/>
    <lineage>
        <taxon>Eukaryota</taxon>
        <taxon>Metazoa</taxon>
        <taxon>Ecdysozoa</taxon>
        <taxon>Arthropoda</taxon>
        <taxon>Hexapoda</taxon>
        <taxon>Insecta</taxon>
        <taxon>Pterygota</taxon>
        <taxon>Neoptera</taxon>
        <taxon>Endopterygota</taxon>
        <taxon>Coleoptera</taxon>
        <taxon>Polyphaga</taxon>
        <taxon>Cucujiformia</taxon>
        <taxon>Nitidulidae</taxon>
        <taxon>Meligethinae</taxon>
        <taxon>Brassicogethes</taxon>
    </lineage>
</organism>
<evidence type="ECO:0000259" key="1">
    <source>
        <dbReference type="Pfam" id="PF16064"/>
    </source>
</evidence>
<evidence type="ECO:0000313" key="3">
    <source>
        <dbReference type="Proteomes" id="UP001154078"/>
    </source>
</evidence>
<feature type="domain" description="DUF4806" evidence="1">
    <location>
        <begin position="267"/>
        <end position="340"/>
    </location>
</feature>
<proteinExistence type="predicted"/>
<evidence type="ECO:0000313" key="2">
    <source>
        <dbReference type="EMBL" id="CAH0548585.1"/>
    </source>
</evidence>
<name>A0A9P0ATE9_BRAAE</name>
<keyword evidence="3" id="KW-1185">Reference proteome</keyword>
<accession>A0A9P0ATE9</accession>
<dbReference type="Proteomes" id="UP001154078">
    <property type="component" value="Chromosome 10"/>
</dbReference>
<dbReference type="InterPro" id="IPR032071">
    <property type="entry name" value="DUF4806"/>
</dbReference>
<reference evidence="2" key="1">
    <citation type="submission" date="2021-12" db="EMBL/GenBank/DDBJ databases">
        <authorList>
            <person name="King R."/>
        </authorList>
    </citation>
    <scope>NUCLEOTIDE SEQUENCE</scope>
</reference>
<dbReference type="OrthoDB" id="8939517at2759"/>
<dbReference type="EMBL" id="OV121141">
    <property type="protein sequence ID" value="CAH0548585.1"/>
    <property type="molecule type" value="Genomic_DNA"/>
</dbReference>
<dbReference type="PANTHER" id="PTHR34153">
    <property type="entry name" value="SI:CH211-262H13.3-RELATED-RELATED"/>
    <property type="match status" value="1"/>
</dbReference>
<protein>
    <recommendedName>
        <fullName evidence="1">DUF4806 domain-containing protein</fullName>
    </recommendedName>
</protein>
<gene>
    <name evidence="2" type="ORF">MELIAE_LOCUS2040</name>
</gene>
<sequence length="384" mass="44213">MFKVIEFETGELEVVPTSWVKGDQVYWCKTARAYAKKNFDPKPSWKIYKCKTRYKNNTFATYEEASKKCNVLLYKTDSSETSSDDCRKKKNTQDSDYEYYKDIDIDIDDLPSLSPLSAADKTLTPEKLVEKEKSAADKILTSGKPVEKEKIQSIANAQPTNNVQTAVDVESTGFDNSDIINMANITFEPLCKCEEVKTLISSELNKFRSELKILNDAVNQNTKLIERFIIQSKREWETVKMCLQHINLEKPHLTVNPESEQLLQELIPVSSLDDLKILEEVLEEEDKKSYLIYKLKRIGGKDAKTTLSNIIKYCFTIEAQKKCNWIGANNKFSIKKTHLVSAIVQVLLETQNNITQSEIEQQIKYIFQHTYDRAKSGQVNLYIY</sequence>
<dbReference type="PANTHER" id="PTHR34153:SF2">
    <property type="entry name" value="SI:CH211-262H13.3-RELATED"/>
    <property type="match status" value="1"/>
</dbReference>
<dbReference type="AlphaFoldDB" id="A0A9P0ATE9"/>
<dbReference type="Pfam" id="PF16064">
    <property type="entry name" value="DUF4806"/>
    <property type="match status" value="1"/>
</dbReference>